<dbReference type="InterPro" id="IPR036291">
    <property type="entry name" value="NAD(P)-bd_dom_sf"/>
</dbReference>
<dbReference type="GO" id="GO:0006729">
    <property type="term" value="P:tetrahydrobiopterin biosynthetic process"/>
    <property type="evidence" value="ECO:0007669"/>
    <property type="project" value="TreeGrafter"/>
</dbReference>
<evidence type="ECO:0000256" key="1">
    <source>
        <dbReference type="ARBA" id="ARBA00004496"/>
    </source>
</evidence>
<comment type="caution">
    <text evidence="5">The sequence shown here is derived from an EMBL/GenBank/DDBJ whole genome shotgun (WGS) entry which is preliminary data.</text>
</comment>
<keyword evidence="2" id="KW-0963">Cytoplasm</keyword>
<dbReference type="EMBL" id="VMNI01000001">
    <property type="protein sequence ID" value="TVO79698.1"/>
    <property type="molecule type" value="Genomic_DNA"/>
</dbReference>
<name>A0A557RNW7_9RHOO</name>
<dbReference type="GO" id="GO:0004757">
    <property type="term" value="F:sepiapterin reductase (NADP+) activity"/>
    <property type="evidence" value="ECO:0007669"/>
    <property type="project" value="TreeGrafter"/>
</dbReference>
<sequence length="244" mass="25245">MKAIVTGTSRGLGAALATTLLERGIPVLGLARQHNPALTHVGPGLTQTALDLSDTDALMHWLASDEMAHFLADDDAVLLINNAGTVEPVGPLGTQGGGAIAQAVSLNVTAPLLLADAFVTATPAARDRRIVHVSSGAARKAYAGWNVYGATKAALDHHARAVVEDGVPGLRICSLAPGLVDTDMQLQVRSSDGARFPARERFESLKRDGALIAPAVCSAQLVRYLLSDGFGADATADLRELASA</sequence>
<dbReference type="GO" id="GO:0005737">
    <property type="term" value="C:cytoplasm"/>
    <property type="evidence" value="ECO:0007669"/>
    <property type="project" value="UniProtKB-SubCell"/>
</dbReference>
<evidence type="ECO:0000256" key="2">
    <source>
        <dbReference type="ARBA" id="ARBA00022490"/>
    </source>
</evidence>
<dbReference type="NCBIfam" id="NF005436">
    <property type="entry name" value="PRK07023.1"/>
    <property type="match status" value="1"/>
</dbReference>
<evidence type="ECO:0000256" key="4">
    <source>
        <dbReference type="ARBA" id="ARBA00023002"/>
    </source>
</evidence>
<evidence type="ECO:0000313" key="5">
    <source>
        <dbReference type="EMBL" id="TVO79698.1"/>
    </source>
</evidence>
<dbReference type="Pfam" id="PF00106">
    <property type="entry name" value="adh_short"/>
    <property type="match status" value="1"/>
</dbReference>
<dbReference type="PANTHER" id="PTHR44085">
    <property type="entry name" value="SEPIAPTERIN REDUCTASE"/>
    <property type="match status" value="1"/>
</dbReference>
<evidence type="ECO:0000256" key="3">
    <source>
        <dbReference type="ARBA" id="ARBA00022857"/>
    </source>
</evidence>
<dbReference type="InterPro" id="IPR002347">
    <property type="entry name" value="SDR_fam"/>
</dbReference>
<dbReference type="PANTHER" id="PTHR44085:SF2">
    <property type="entry name" value="SEPIAPTERIN REDUCTASE"/>
    <property type="match status" value="1"/>
</dbReference>
<keyword evidence="3" id="KW-0521">NADP</keyword>
<protein>
    <submittedName>
        <fullName evidence="5">SDR family oxidoreductase</fullName>
    </submittedName>
</protein>
<dbReference type="PRINTS" id="PR00081">
    <property type="entry name" value="GDHRDH"/>
</dbReference>
<reference evidence="5 6" key="1">
    <citation type="submission" date="2019-07" db="EMBL/GenBank/DDBJ databases">
        <title>The pathways for chlorine oxyanion respiration interact through the shared metabolite chlorate.</title>
        <authorList>
            <person name="Barnum T.P."/>
            <person name="Cheng Y."/>
            <person name="Hill K.A."/>
            <person name="Lucas L.N."/>
            <person name="Carlson H.K."/>
            <person name="Coates J.D."/>
        </authorList>
    </citation>
    <scope>NUCLEOTIDE SEQUENCE [LARGE SCALE GENOMIC DNA]</scope>
    <source>
        <strain evidence="5 6">SFB-1</strain>
    </source>
</reference>
<dbReference type="InterPro" id="IPR051721">
    <property type="entry name" value="Biopterin_syn/organic_redct"/>
</dbReference>
<proteinExistence type="predicted"/>
<dbReference type="AlphaFoldDB" id="A0A557RNW7"/>
<dbReference type="Gene3D" id="3.40.50.720">
    <property type="entry name" value="NAD(P)-binding Rossmann-like Domain"/>
    <property type="match status" value="1"/>
</dbReference>
<dbReference type="SUPFAM" id="SSF51735">
    <property type="entry name" value="NAD(P)-binding Rossmann-fold domains"/>
    <property type="match status" value="1"/>
</dbReference>
<gene>
    <name evidence="5" type="ORF">FHP89_00340</name>
</gene>
<accession>A0A557RNW7</accession>
<organism evidence="5 6">
    <name type="scientific">Denitromonas halophila</name>
    <dbReference type="NCBI Taxonomy" id="1629404"/>
    <lineage>
        <taxon>Bacteria</taxon>
        <taxon>Pseudomonadati</taxon>
        <taxon>Pseudomonadota</taxon>
        <taxon>Betaproteobacteria</taxon>
        <taxon>Rhodocyclales</taxon>
        <taxon>Zoogloeaceae</taxon>
        <taxon>Denitromonas</taxon>
    </lineage>
</organism>
<comment type="subcellular location">
    <subcellularLocation>
        <location evidence="1">Cytoplasm</location>
    </subcellularLocation>
</comment>
<evidence type="ECO:0000313" key="6">
    <source>
        <dbReference type="Proteomes" id="UP000318349"/>
    </source>
</evidence>
<keyword evidence="4" id="KW-0560">Oxidoreductase</keyword>
<dbReference type="Proteomes" id="UP000318349">
    <property type="component" value="Unassembled WGS sequence"/>
</dbReference>